<protein>
    <recommendedName>
        <fullName evidence="3">Protein kinase domain-containing protein</fullName>
    </recommendedName>
</protein>
<sequence length="260" mass="29711">MITSSNIIRALRRRIGKELQKTLKVRKIIQIPFRLYIIMQNAEHGSILDLIHKQKRIPESRACSIFNQIIAAVEYCHSQGVVHRDIKCENILFDSNYTVKLIDFGFAKSMNPVLKTAGEEKLEALIAQKSPSKAKKENSNLSETYCGSYAYASPEILRGVPYDPFASDIWAMGCVLYTMVHGRLPFDDRHLGKLIKQVQAPISFPTAVVTSTEFKICCRKIFVPAKDRVSIVDLKKDPWVMTKYLEYERVVIQRQSQSVK</sequence>
<dbReference type="PANTHER" id="PTHR24346:SF30">
    <property type="entry name" value="MATERNAL EMBRYONIC LEUCINE ZIPPER KINASE"/>
    <property type="match status" value="1"/>
</dbReference>
<dbReference type="GO" id="GO:0035556">
    <property type="term" value="P:intracellular signal transduction"/>
    <property type="evidence" value="ECO:0007669"/>
    <property type="project" value="TreeGrafter"/>
</dbReference>
<proteinExistence type="predicted"/>
<dbReference type="SMART" id="SM00220">
    <property type="entry name" value="S_TKc"/>
    <property type="match status" value="1"/>
</dbReference>
<dbReference type="Pfam" id="PF00069">
    <property type="entry name" value="Pkinase"/>
    <property type="match status" value="1"/>
</dbReference>
<keyword evidence="1" id="KW-0547">Nucleotide-binding</keyword>
<evidence type="ECO:0000256" key="2">
    <source>
        <dbReference type="ARBA" id="ARBA00022840"/>
    </source>
</evidence>
<gene>
    <name evidence="4" type="ORF">CHIRRI_LOCUS580</name>
</gene>
<keyword evidence="5" id="KW-1185">Reference proteome</keyword>
<dbReference type="SUPFAM" id="SSF56112">
    <property type="entry name" value="Protein kinase-like (PK-like)"/>
    <property type="match status" value="1"/>
</dbReference>
<dbReference type="InterPro" id="IPR000719">
    <property type="entry name" value="Prot_kinase_dom"/>
</dbReference>
<accession>A0A9P0IME3</accession>
<dbReference type="PANTHER" id="PTHR24346">
    <property type="entry name" value="MAP/MICROTUBULE AFFINITY-REGULATING KINASE"/>
    <property type="match status" value="1"/>
</dbReference>
<dbReference type="GO" id="GO:0004674">
    <property type="term" value="F:protein serine/threonine kinase activity"/>
    <property type="evidence" value="ECO:0007669"/>
    <property type="project" value="TreeGrafter"/>
</dbReference>
<dbReference type="AlphaFoldDB" id="A0A9P0IME3"/>
<reference evidence="4" key="1">
    <citation type="submission" date="2022-01" db="EMBL/GenBank/DDBJ databases">
        <authorList>
            <person name="King R."/>
        </authorList>
    </citation>
    <scope>NUCLEOTIDE SEQUENCE</scope>
</reference>
<name>A0A9P0IME3_9DIPT</name>
<dbReference type="GO" id="GO:0005524">
    <property type="term" value="F:ATP binding"/>
    <property type="evidence" value="ECO:0007669"/>
    <property type="project" value="UniProtKB-KW"/>
</dbReference>
<dbReference type="PROSITE" id="PS00108">
    <property type="entry name" value="PROTEIN_KINASE_ST"/>
    <property type="match status" value="1"/>
</dbReference>
<dbReference type="InterPro" id="IPR011009">
    <property type="entry name" value="Kinase-like_dom_sf"/>
</dbReference>
<dbReference type="PROSITE" id="PS50011">
    <property type="entry name" value="PROTEIN_KINASE_DOM"/>
    <property type="match status" value="1"/>
</dbReference>
<evidence type="ECO:0000256" key="1">
    <source>
        <dbReference type="ARBA" id="ARBA00022741"/>
    </source>
</evidence>
<dbReference type="Gene3D" id="1.10.510.10">
    <property type="entry name" value="Transferase(Phosphotransferase) domain 1"/>
    <property type="match status" value="1"/>
</dbReference>
<dbReference type="GO" id="GO:0005737">
    <property type="term" value="C:cytoplasm"/>
    <property type="evidence" value="ECO:0007669"/>
    <property type="project" value="TreeGrafter"/>
</dbReference>
<dbReference type="InterPro" id="IPR008271">
    <property type="entry name" value="Ser/Thr_kinase_AS"/>
</dbReference>
<dbReference type="EMBL" id="OU895877">
    <property type="protein sequence ID" value="CAH1708143.1"/>
    <property type="molecule type" value="Genomic_DNA"/>
</dbReference>
<evidence type="ECO:0000259" key="3">
    <source>
        <dbReference type="PROSITE" id="PS50011"/>
    </source>
</evidence>
<evidence type="ECO:0000313" key="4">
    <source>
        <dbReference type="EMBL" id="CAH1708143.1"/>
    </source>
</evidence>
<keyword evidence="2" id="KW-0067">ATP-binding</keyword>
<organism evidence="4 5">
    <name type="scientific">Chironomus riparius</name>
    <dbReference type="NCBI Taxonomy" id="315576"/>
    <lineage>
        <taxon>Eukaryota</taxon>
        <taxon>Metazoa</taxon>
        <taxon>Ecdysozoa</taxon>
        <taxon>Arthropoda</taxon>
        <taxon>Hexapoda</taxon>
        <taxon>Insecta</taxon>
        <taxon>Pterygota</taxon>
        <taxon>Neoptera</taxon>
        <taxon>Endopterygota</taxon>
        <taxon>Diptera</taxon>
        <taxon>Nematocera</taxon>
        <taxon>Chironomoidea</taxon>
        <taxon>Chironomidae</taxon>
        <taxon>Chironominae</taxon>
        <taxon>Chironomus</taxon>
    </lineage>
</organism>
<feature type="domain" description="Protein kinase" evidence="3">
    <location>
        <begin position="1"/>
        <end position="240"/>
    </location>
</feature>
<dbReference type="Proteomes" id="UP001153620">
    <property type="component" value="Chromosome 1"/>
</dbReference>
<evidence type="ECO:0000313" key="5">
    <source>
        <dbReference type="Proteomes" id="UP001153620"/>
    </source>
</evidence>
<reference evidence="4" key="2">
    <citation type="submission" date="2022-10" db="EMBL/GenBank/DDBJ databases">
        <authorList>
            <consortium name="ENA_rothamsted_submissions"/>
            <consortium name="culmorum"/>
            <person name="King R."/>
        </authorList>
    </citation>
    <scope>NUCLEOTIDE SEQUENCE</scope>
</reference>